<reference evidence="2" key="1">
    <citation type="submission" date="2022-10" db="EMBL/GenBank/DDBJ databases">
        <title>Tapping the CABI collections for fungal endophytes: first genome assemblies for Collariella, Neodidymelliopsis, Ascochyta clinopodiicola, Didymella pomorum, Didymosphaeria variabile, Neocosmospora piperis and Neocucurbitaria cava.</title>
        <authorList>
            <person name="Hill R."/>
        </authorList>
    </citation>
    <scope>NUCLEOTIDE SEQUENCE</scope>
    <source>
        <strain evidence="2">IMI 355082</strain>
    </source>
</reference>
<keyword evidence="3" id="KW-1185">Reference proteome</keyword>
<dbReference type="Pfam" id="PF01966">
    <property type="entry name" value="HD"/>
    <property type="match status" value="1"/>
</dbReference>
<protein>
    <recommendedName>
        <fullName evidence="1">HD domain-containing protein</fullName>
    </recommendedName>
</protein>
<dbReference type="CDD" id="cd00077">
    <property type="entry name" value="HDc"/>
    <property type="match status" value="1"/>
</dbReference>
<dbReference type="OrthoDB" id="2378324at2759"/>
<comment type="caution">
    <text evidence="2">The sequence shown here is derived from an EMBL/GenBank/DDBJ whole genome shotgun (WGS) entry which is preliminary data.</text>
</comment>
<dbReference type="InterPro" id="IPR003607">
    <property type="entry name" value="HD/PDEase_dom"/>
</dbReference>
<evidence type="ECO:0000313" key="2">
    <source>
        <dbReference type="EMBL" id="KAJ4393499.1"/>
    </source>
</evidence>
<dbReference type="EMBL" id="JAPEVB010000002">
    <property type="protein sequence ID" value="KAJ4393499.1"/>
    <property type="molecule type" value="Genomic_DNA"/>
</dbReference>
<organism evidence="2 3">
    <name type="scientific">Gnomoniopsis smithogilvyi</name>
    <dbReference type="NCBI Taxonomy" id="1191159"/>
    <lineage>
        <taxon>Eukaryota</taxon>
        <taxon>Fungi</taxon>
        <taxon>Dikarya</taxon>
        <taxon>Ascomycota</taxon>
        <taxon>Pezizomycotina</taxon>
        <taxon>Sordariomycetes</taxon>
        <taxon>Sordariomycetidae</taxon>
        <taxon>Diaporthales</taxon>
        <taxon>Gnomoniaceae</taxon>
        <taxon>Gnomoniopsis</taxon>
    </lineage>
</organism>
<name>A0A9W8YVA1_9PEZI</name>
<proteinExistence type="predicted"/>
<accession>A0A9W8YVA1</accession>
<dbReference type="SUPFAM" id="SSF109604">
    <property type="entry name" value="HD-domain/PDEase-like"/>
    <property type="match status" value="1"/>
</dbReference>
<dbReference type="Proteomes" id="UP001140453">
    <property type="component" value="Unassembled WGS sequence"/>
</dbReference>
<evidence type="ECO:0000259" key="1">
    <source>
        <dbReference type="Pfam" id="PF01966"/>
    </source>
</evidence>
<dbReference type="PANTHER" id="PTHR35569:SF1">
    <property type="entry name" value="CYANAMIDE HYDRATASE DDI2-RELATED"/>
    <property type="match status" value="1"/>
</dbReference>
<dbReference type="AlphaFoldDB" id="A0A9W8YVA1"/>
<dbReference type="InterPro" id="IPR006674">
    <property type="entry name" value="HD_domain"/>
</dbReference>
<dbReference type="PANTHER" id="PTHR35569">
    <property type="entry name" value="CYANAMIDE HYDRATASE DDI2-RELATED"/>
    <property type="match status" value="1"/>
</dbReference>
<dbReference type="Gene3D" id="1.10.3210.10">
    <property type="entry name" value="Hypothetical protein af1432"/>
    <property type="match status" value="1"/>
</dbReference>
<gene>
    <name evidence="2" type="ORF">N0V93_002711</name>
</gene>
<evidence type="ECO:0000313" key="3">
    <source>
        <dbReference type="Proteomes" id="UP001140453"/>
    </source>
</evidence>
<sequence length="261" mass="28739">MTSRGSLQEMPGLGFKLPTSPLIEEAALFVEKHCDEFVYNHAVRCAYWAVLIAKTISKSGTQSVDIDLIVIICILHDMGLAKSKADALPGLSLDKRFEVDGANIARDFIASHTVDAHGWNAARLDRLWVAIALHTTPSIALHAIPEVALAHQAITADFAGPYWSPECEGGGPVSMEEYRIITNTFPRGDFNREGLKKVMCGLCREKPETTYDNFVGLFGRNFGYDGKGLGREEYAQHWEDNQVAEPLLQSLDALDKLDASC</sequence>
<feature type="domain" description="HD" evidence="1">
    <location>
        <begin position="38"/>
        <end position="139"/>
    </location>
</feature>